<dbReference type="InterPro" id="IPR021508">
    <property type="entry name" value="Gp17-like"/>
</dbReference>
<organism evidence="1 2">
    <name type="scientific">Acinetobacter chinensis</name>
    <dbReference type="NCBI Taxonomy" id="2004650"/>
    <lineage>
        <taxon>Bacteria</taxon>
        <taxon>Pseudomonadati</taxon>
        <taxon>Pseudomonadota</taxon>
        <taxon>Gammaproteobacteria</taxon>
        <taxon>Moraxellales</taxon>
        <taxon>Moraxellaceae</taxon>
        <taxon>Acinetobacter</taxon>
    </lineage>
</organism>
<name>A0A3B7LWK8_9GAMM</name>
<reference evidence="2" key="1">
    <citation type="submission" date="2018-09" db="EMBL/GenBank/DDBJ databases">
        <title>The complete genome of Acinetobacter sp. strain WCHAc010005.</title>
        <authorList>
            <person name="Hu Y."/>
            <person name="Long H."/>
            <person name="Feng Y."/>
            <person name="Zong Z."/>
        </authorList>
    </citation>
    <scope>NUCLEOTIDE SEQUENCE [LARGE SCALE GENOMIC DNA]</scope>
    <source>
        <strain evidence="2">WCHAc010005</strain>
    </source>
</reference>
<dbReference type="AlphaFoldDB" id="A0A3B7LWK8"/>
<evidence type="ECO:0000313" key="2">
    <source>
        <dbReference type="Proteomes" id="UP000263753"/>
    </source>
</evidence>
<dbReference type="RefSeq" id="WP_087511754.1">
    <property type="nucleotide sequence ID" value="NZ_CP032134.1"/>
</dbReference>
<gene>
    <name evidence="1" type="ORF">CDG60_12260</name>
</gene>
<dbReference type="Pfam" id="PF11367">
    <property type="entry name" value="Tail_completion_gp17"/>
    <property type="match status" value="1"/>
</dbReference>
<proteinExistence type="predicted"/>
<dbReference type="EMBL" id="CP032134">
    <property type="protein sequence ID" value="AXY57270.1"/>
    <property type="molecule type" value="Genomic_DNA"/>
</dbReference>
<dbReference type="KEGG" id="achi:CDG60_12260"/>
<accession>A0A3B7LWK8</accession>
<evidence type="ECO:0000313" key="1">
    <source>
        <dbReference type="EMBL" id="AXY57270.1"/>
    </source>
</evidence>
<dbReference type="Proteomes" id="UP000263753">
    <property type="component" value="Chromosome"/>
</dbReference>
<protein>
    <submittedName>
        <fullName evidence="1">DUF3168 domain-containing protein</fullName>
    </submittedName>
</protein>
<sequence length="120" mass="13521">MNILPVFQTLFVDPVVAGFLGRKIYEDIAPKGTEFPYAVWSTTTALPEHSLDCSPQIDQIGFQLVVYDVDATRASDIRKAICKVLDPLCTVTSAHPNHYERIGDTDIFGRGFDANWWMDR</sequence>